<gene>
    <name evidence="1" type="ORF">V5O48_003110</name>
</gene>
<evidence type="ECO:0000313" key="1">
    <source>
        <dbReference type="EMBL" id="KAL0578877.1"/>
    </source>
</evidence>
<accession>A0ABR3FU35</accession>
<protein>
    <submittedName>
        <fullName evidence="1">Uncharacterized protein</fullName>
    </submittedName>
</protein>
<comment type="caution">
    <text evidence="1">The sequence shown here is derived from an EMBL/GenBank/DDBJ whole genome shotgun (WGS) entry which is preliminary data.</text>
</comment>
<keyword evidence="2" id="KW-1185">Reference proteome</keyword>
<reference evidence="1 2" key="1">
    <citation type="submission" date="2024-02" db="EMBL/GenBank/DDBJ databases">
        <title>A draft genome for the cacao thread blight pathogen Marasmius crinis-equi.</title>
        <authorList>
            <person name="Cohen S.P."/>
            <person name="Baruah I.K."/>
            <person name="Amoako-Attah I."/>
            <person name="Bukari Y."/>
            <person name="Meinhardt L.W."/>
            <person name="Bailey B.A."/>
        </authorList>
    </citation>
    <scope>NUCLEOTIDE SEQUENCE [LARGE SCALE GENOMIC DNA]</scope>
    <source>
        <strain evidence="1 2">GH-76</strain>
    </source>
</reference>
<dbReference type="EMBL" id="JBAHYK010000080">
    <property type="protein sequence ID" value="KAL0578877.1"/>
    <property type="molecule type" value="Genomic_DNA"/>
</dbReference>
<name>A0ABR3FU35_9AGAR</name>
<evidence type="ECO:0000313" key="2">
    <source>
        <dbReference type="Proteomes" id="UP001465976"/>
    </source>
</evidence>
<dbReference type="Proteomes" id="UP001465976">
    <property type="component" value="Unassembled WGS sequence"/>
</dbReference>
<sequence length="92" mass="10347">MQYCNRYKATLAQPVTPESELYEKTTPSAYDLNSFLPIPTTPLETELLRLEPLVPALHADALSDAFMTATNDPDDVWYYPYPTGKPYGTAED</sequence>
<organism evidence="1 2">
    <name type="scientific">Marasmius crinis-equi</name>
    <dbReference type="NCBI Taxonomy" id="585013"/>
    <lineage>
        <taxon>Eukaryota</taxon>
        <taxon>Fungi</taxon>
        <taxon>Dikarya</taxon>
        <taxon>Basidiomycota</taxon>
        <taxon>Agaricomycotina</taxon>
        <taxon>Agaricomycetes</taxon>
        <taxon>Agaricomycetidae</taxon>
        <taxon>Agaricales</taxon>
        <taxon>Marasmiineae</taxon>
        <taxon>Marasmiaceae</taxon>
        <taxon>Marasmius</taxon>
    </lineage>
</organism>
<proteinExistence type="predicted"/>